<evidence type="ECO:0000256" key="1">
    <source>
        <dbReference type="SAM" id="MobiDB-lite"/>
    </source>
</evidence>
<gene>
    <name evidence="2" type="ORF">KLLA0_D07964g</name>
</gene>
<dbReference type="HOGENOM" id="CLU_065220_0_0_1"/>
<dbReference type="PaxDb" id="284590-Q6CRM1"/>
<feature type="compositionally biased region" description="Basic and acidic residues" evidence="1">
    <location>
        <begin position="255"/>
        <end position="272"/>
    </location>
</feature>
<evidence type="ECO:0000313" key="2">
    <source>
        <dbReference type="EMBL" id="CAH00514.1"/>
    </source>
</evidence>
<keyword evidence="3" id="KW-1185">Reference proteome</keyword>
<sequence length="350" mass="40494">MNRFRSRYGQNNQDSRSNADDQNTLMSFPHSTPGEMESVFSESSTIGDFERLGFVNRSPRFASNRTVIFASVMLSKGFFAWENQDTFDTFISNRRKLDKCLDSGKGWPLFHYVSVGFKSYFRKSTPVSKIYKYKVVDNDKVDDIKEPNKELLHQNEKRSLFKVEFCNVFRNVINSEGIVYHKFVCFQPDGIRCSVLMMNSIGRRNTDCQVYEPITDSLLNLRWIGTTGYTSVFGANDLKLVILDDQVPHLSSRASQERDNDRRDSQRSEHARSQSKMPVWAMYSRTTSILPIPRHRVLKLATFQISEVENAEQVPFTSELLTCMSMYLHELESRKERRSPLTSAPMISMV</sequence>
<organism evidence="2 3">
    <name type="scientific">Kluyveromyces lactis (strain ATCC 8585 / CBS 2359 / DSM 70799 / NBRC 1267 / NRRL Y-1140 / WM37)</name>
    <name type="common">Yeast</name>
    <name type="synonym">Candida sphaerica</name>
    <dbReference type="NCBI Taxonomy" id="284590"/>
    <lineage>
        <taxon>Eukaryota</taxon>
        <taxon>Fungi</taxon>
        <taxon>Dikarya</taxon>
        <taxon>Ascomycota</taxon>
        <taxon>Saccharomycotina</taxon>
        <taxon>Saccharomycetes</taxon>
        <taxon>Saccharomycetales</taxon>
        <taxon>Saccharomycetaceae</taxon>
        <taxon>Kluyveromyces</taxon>
    </lineage>
</organism>
<evidence type="ECO:0000313" key="3">
    <source>
        <dbReference type="Proteomes" id="UP000000598"/>
    </source>
</evidence>
<protein>
    <submittedName>
        <fullName evidence="2">KLLA0D07964p</fullName>
    </submittedName>
</protein>
<dbReference type="InParanoid" id="Q6CRM1"/>
<dbReference type="eggNOG" id="ENOG502QR9U">
    <property type="taxonomic scope" value="Eukaryota"/>
</dbReference>
<feature type="region of interest" description="Disordered" evidence="1">
    <location>
        <begin position="251"/>
        <end position="277"/>
    </location>
</feature>
<name>Q6CRM1_KLULA</name>
<dbReference type="EMBL" id="CR382124">
    <property type="protein sequence ID" value="CAH00514.1"/>
    <property type="molecule type" value="Genomic_DNA"/>
</dbReference>
<dbReference type="OMA" id="GLNLRWY"/>
<dbReference type="RefSeq" id="XP_453418.1">
    <property type="nucleotide sequence ID" value="XM_453418.1"/>
</dbReference>
<dbReference type="GeneID" id="2892725"/>
<dbReference type="Proteomes" id="UP000000598">
    <property type="component" value="Chromosome D"/>
</dbReference>
<feature type="region of interest" description="Disordered" evidence="1">
    <location>
        <begin position="1"/>
        <end position="28"/>
    </location>
</feature>
<reference evidence="2 3" key="1">
    <citation type="journal article" date="2004" name="Nature">
        <title>Genome evolution in yeasts.</title>
        <authorList>
            <consortium name="Genolevures"/>
            <person name="Dujon B."/>
            <person name="Sherman D."/>
            <person name="Fischer G."/>
            <person name="Durrens P."/>
            <person name="Casaregola S."/>
            <person name="Lafontaine I."/>
            <person name="de Montigny J."/>
            <person name="Marck C."/>
            <person name="Neuveglise C."/>
            <person name="Talla E."/>
            <person name="Goffard N."/>
            <person name="Frangeul L."/>
            <person name="Aigle M."/>
            <person name="Anthouard V."/>
            <person name="Babour A."/>
            <person name="Barbe V."/>
            <person name="Barnay S."/>
            <person name="Blanchin S."/>
            <person name="Beckerich J.M."/>
            <person name="Beyne E."/>
            <person name="Bleykasten C."/>
            <person name="Boisrame A."/>
            <person name="Boyer J."/>
            <person name="Cattolico L."/>
            <person name="Confanioleri F."/>
            <person name="de Daruvar A."/>
            <person name="Despons L."/>
            <person name="Fabre E."/>
            <person name="Fairhead C."/>
            <person name="Ferry-Dumazet H."/>
            <person name="Groppi A."/>
            <person name="Hantraye F."/>
            <person name="Hennequin C."/>
            <person name="Jauniaux N."/>
            <person name="Joyet P."/>
            <person name="Kachouri R."/>
            <person name="Kerrest A."/>
            <person name="Koszul R."/>
            <person name="Lemaire M."/>
            <person name="Lesur I."/>
            <person name="Ma L."/>
            <person name="Muller H."/>
            <person name="Nicaud J.M."/>
            <person name="Nikolski M."/>
            <person name="Oztas S."/>
            <person name="Ozier-Kalogeropoulos O."/>
            <person name="Pellenz S."/>
            <person name="Potier S."/>
            <person name="Richard G.F."/>
            <person name="Straub M.L."/>
            <person name="Suleau A."/>
            <person name="Swennene D."/>
            <person name="Tekaia F."/>
            <person name="Wesolowski-Louvel M."/>
            <person name="Westhof E."/>
            <person name="Wirth B."/>
            <person name="Zeniou-Meyer M."/>
            <person name="Zivanovic I."/>
            <person name="Bolotin-Fukuhara M."/>
            <person name="Thierry A."/>
            <person name="Bouchier C."/>
            <person name="Caudron B."/>
            <person name="Scarpelli C."/>
            <person name="Gaillardin C."/>
            <person name="Weissenbach J."/>
            <person name="Wincker P."/>
            <person name="Souciet J.L."/>
        </authorList>
    </citation>
    <scope>NUCLEOTIDE SEQUENCE [LARGE SCALE GENOMIC DNA]</scope>
    <source>
        <strain evidence="3">ATCC 8585 / CBS 2359 / DSM 70799 / NBRC 1267 / NRRL Y-1140 / WM37</strain>
    </source>
</reference>
<dbReference type="AlphaFoldDB" id="Q6CRM1"/>
<feature type="compositionally biased region" description="Polar residues" evidence="1">
    <location>
        <begin position="8"/>
        <end position="28"/>
    </location>
</feature>
<dbReference type="FunCoup" id="Q6CRM1">
    <property type="interactions" value="19"/>
</dbReference>
<dbReference type="KEGG" id="kla:KLLA0_D07964g"/>
<accession>Q6CRM1</accession>
<proteinExistence type="predicted"/>